<sequence>MNRKIIPTLSHPFMNGLKELPLDKEEDLKEIRLWMDGEPHLPYISDDYIYLFLHACYYQHEKTKNAIETYFTIRANTPSIFGDRNVYSDSMEFTSKLASLFKFPKKTPDGYTVMMYLVNERESTEYIFSDALKGFSMFNDCIISEDGLAKGYIVIFDMKNAKFGHLTRITLPALRAFMAYIQDGHPARLKAIHVINTAAFIKQIMRLVTPMIRTELMGLVKFHRGSIPEGIPQEIFPKDFGGEAPSSQELSMELFRLRDKYSKWLLETEYFVADESKRVRKGAAWWSFFTAPNQEVPNSSSNNNIELKDQNAFRQLEID</sequence>
<reference evidence="2 3" key="1">
    <citation type="journal article" date="2024" name="Insects">
        <title>An Improved Chromosome-Level Genome Assembly of the Firefly Pyrocoelia pectoralis.</title>
        <authorList>
            <person name="Fu X."/>
            <person name="Meyer-Rochow V.B."/>
            <person name="Ballantyne L."/>
            <person name="Zhu X."/>
        </authorList>
    </citation>
    <scope>NUCLEOTIDE SEQUENCE [LARGE SCALE GENOMIC DNA]</scope>
    <source>
        <strain evidence="2">XCY_ONT2</strain>
    </source>
</reference>
<dbReference type="PANTHER" id="PTHR10174">
    <property type="entry name" value="ALPHA-TOCOPHEROL TRANSFER PROTEIN-RELATED"/>
    <property type="match status" value="1"/>
</dbReference>
<dbReference type="GO" id="GO:1902936">
    <property type="term" value="F:phosphatidylinositol bisphosphate binding"/>
    <property type="evidence" value="ECO:0007669"/>
    <property type="project" value="TreeGrafter"/>
</dbReference>
<organism evidence="2 3">
    <name type="scientific">Pyrocoelia pectoralis</name>
    <dbReference type="NCBI Taxonomy" id="417401"/>
    <lineage>
        <taxon>Eukaryota</taxon>
        <taxon>Metazoa</taxon>
        <taxon>Ecdysozoa</taxon>
        <taxon>Arthropoda</taxon>
        <taxon>Hexapoda</taxon>
        <taxon>Insecta</taxon>
        <taxon>Pterygota</taxon>
        <taxon>Neoptera</taxon>
        <taxon>Endopterygota</taxon>
        <taxon>Coleoptera</taxon>
        <taxon>Polyphaga</taxon>
        <taxon>Elateriformia</taxon>
        <taxon>Elateroidea</taxon>
        <taxon>Lampyridae</taxon>
        <taxon>Lampyrinae</taxon>
        <taxon>Pyrocoelia</taxon>
    </lineage>
</organism>
<proteinExistence type="predicted"/>
<feature type="domain" description="CRAL-TRIO" evidence="1">
    <location>
        <begin position="45"/>
        <end position="248"/>
    </location>
</feature>
<dbReference type="GO" id="GO:0016020">
    <property type="term" value="C:membrane"/>
    <property type="evidence" value="ECO:0007669"/>
    <property type="project" value="TreeGrafter"/>
</dbReference>
<dbReference type="EMBL" id="JAVRBK010000010">
    <property type="protein sequence ID" value="KAK5638468.1"/>
    <property type="molecule type" value="Genomic_DNA"/>
</dbReference>
<dbReference type="AlphaFoldDB" id="A0AAN7ZGH3"/>
<dbReference type="InterPro" id="IPR036865">
    <property type="entry name" value="CRAL-TRIO_dom_sf"/>
</dbReference>
<dbReference type="Pfam" id="PF00650">
    <property type="entry name" value="CRAL_TRIO"/>
    <property type="match status" value="1"/>
</dbReference>
<dbReference type="PROSITE" id="PS50191">
    <property type="entry name" value="CRAL_TRIO"/>
    <property type="match status" value="1"/>
</dbReference>
<evidence type="ECO:0000313" key="3">
    <source>
        <dbReference type="Proteomes" id="UP001329430"/>
    </source>
</evidence>
<dbReference type="Proteomes" id="UP001329430">
    <property type="component" value="Chromosome 10"/>
</dbReference>
<dbReference type="InterPro" id="IPR001251">
    <property type="entry name" value="CRAL-TRIO_dom"/>
</dbReference>
<accession>A0AAN7ZGH3</accession>
<gene>
    <name evidence="2" type="ORF">RI129_012763</name>
</gene>
<dbReference type="CDD" id="cd00170">
    <property type="entry name" value="SEC14"/>
    <property type="match status" value="1"/>
</dbReference>
<keyword evidence="3" id="KW-1185">Reference proteome</keyword>
<comment type="caution">
    <text evidence="2">The sequence shown here is derived from an EMBL/GenBank/DDBJ whole genome shotgun (WGS) entry which is preliminary data.</text>
</comment>
<dbReference type="PANTHER" id="PTHR10174:SF222">
    <property type="entry name" value="GH10083P-RELATED"/>
    <property type="match status" value="1"/>
</dbReference>
<dbReference type="SUPFAM" id="SSF46938">
    <property type="entry name" value="CRAL/TRIO N-terminal domain"/>
    <property type="match status" value="1"/>
</dbReference>
<name>A0AAN7ZGH3_9COLE</name>
<dbReference type="SMART" id="SM00516">
    <property type="entry name" value="SEC14"/>
    <property type="match status" value="1"/>
</dbReference>
<protein>
    <recommendedName>
        <fullName evidence="1">CRAL-TRIO domain-containing protein</fullName>
    </recommendedName>
</protein>
<evidence type="ECO:0000259" key="1">
    <source>
        <dbReference type="PROSITE" id="PS50191"/>
    </source>
</evidence>
<dbReference type="InterPro" id="IPR036273">
    <property type="entry name" value="CRAL/TRIO_N_dom_sf"/>
</dbReference>
<dbReference type="SUPFAM" id="SSF52087">
    <property type="entry name" value="CRAL/TRIO domain"/>
    <property type="match status" value="1"/>
</dbReference>
<evidence type="ECO:0000313" key="2">
    <source>
        <dbReference type="EMBL" id="KAK5638468.1"/>
    </source>
</evidence>
<dbReference type="Gene3D" id="3.40.525.10">
    <property type="entry name" value="CRAL-TRIO lipid binding domain"/>
    <property type="match status" value="1"/>
</dbReference>